<dbReference type="AlphaFoldDB" id="A0A8J9VMJ7"/>
<reference evidence="2" key="1">
    <citation type="submission" date="2021-12" db="EMBL/GenBank/DDBJ databases">
        <authorList>
            <person name="Martin H S."/>
        </authorList>
    </citation>
    <scope>NUCLEOTIDE SEQUENCE</scope>
</reference>
<sequence>MPRNNRRKTKRDGWLEDSMIKALDAVKRKRRKGKEVSNKRKKTSYILESEPSEEEEDTECLLCTETFSKDNMGDLRIKCCECQKWGHLVQG</sequence>
<organism evidence="2 3">
    <name type="scientific">Brenthis ino</name>
    <name type="common">lesser marbled fritillary</name>
    <dbReference type="NCBI Taxonomy" id="405034"/>
    <lineage>
        <taxon>Eukaryota</taxon>
        <taxon>Metazoa</taxon>
        <taxon>Ecdysozoa</taxon>
        <taxon>Arthropoda</taxon>
        <taxon>Hexapoda</taxon>
        <taxon>Insecta</taxon>
        <taxon>Pterygota</taxon>
        <taxon>Neoptera</taxon>
        <taxon>Endopterygota</taxon>
        <taxon>Lepidoptera</taxon>
        <taxon>Glossata</taxon>
        <taxon>Ditrysia</taxon>
        <taxon>Papilionoidea</taxon>
        <taxon>Nymphalidae</taxon>
        <taxon>Heliconiinae</taxon>
        <taxon>Argynnini</taxon>
        <taxon>Brenthis</taxon>
    </lineage>
</organism>
<dbReference type="OrthoDB" id="4327074at2759"/>
<keyword evidence="3" id="KW-1185">Reference proteome</keyword>
<proteinExistence type="predicted"/>
<evidence type="ECO:0000313" key="2">
    <source>
        <dbReference type="EMBL" id="CAH0714192.1"/>
    </source>
</evidence>
<dbReference type="EMBL" id="OV170221">
    <property type="protein sequence ID" value="CAH0714192.1"/>
    <property type="molecule type" value="Genomic_DNA"/>
</dbReference>
<feature type="region of interest" description="Disordered" evidence="1">
    <location>
        <begin position="28"/>
        <end position="50"/>
    </location>
</feature>
<accession>A0A8J9VMJ7</accession>
<feature type="non-terminal residue" evidence="2">
    <location>
        <position position="91"/>
    </location>
</feature>
<dbReference type="Proteomes" id="UP000838878">
    <property type="component" value="Chromosome 1"/>
</dbReference>
<name>A0A8J9VMJ7_9NEOP</name>
<evidence type="ECO:0000313" key="3">
    <source>
        <dbReference type="Proteomes" id="UP000838878"/>
    </source>
</evidence>
<gene>
    <name evidence="2" type="ORF">BINO364_LOCUS1270</name>
</gene>
<feature type="compositionally biased region" description="Basic residues" evidence="1">
    <location>
        <begin position="28"/>
        <end position="43"/>
    </location>
</feature>
<protein>
    <submittedName>
        <fullName evidence="2">Uncharacterized protein</fullName>
    </submittedName>
</protein>
<evidence type="ECO:0000256" key="1">
    <source>
        <dbReference type="SAM" id="MobiDB-lite"/>
    </source>
</evidence>